<comment type="caution">
    <text evidence="2">The sequence shown here is derived from an EMBL/GenBank/DDBJ whole genome shotgun (WGS) entry which is preliminary data.</text>
</comment>
<dbReference type="Gramene" id="PSAT_LOCUS7917_t1">
    <property type="protein sequence ID" value="CAL5187685.1"/>
    <property type="gene ID" value="PSAT_LOCUS7917"/>
</dbReference>
<dbReference type="GO" id="GO:0010025">
    <property type="term" value="P:wax biosynthetic process"/>
    <property type="evidence" value="ECO:0007669"/>
    <property type="project" value="EnsemblPlants"/>
</dbReference>
<dbReference type="Gramene" id="Psat2g176320.1">
    <property type="protein sequence ID" value="Psat2g176320.1.cds"/>
    <property type="gene ID" value="Psat2g176320"/>
</dbReference>
<dbReference type="GO" id="GO:0042759">
    <property type="term" value="P:long-chain fatty acid biosynthetic process"/>
    <property type="evidence" value="ECO:0007669"/>
    <property type="project" value="EnsemblPlants"/>
</dbReference>
<dbReference type="InterPro" id="IPR050317">
    <property type="entry name" value="Plant_Fungal_Acyltransferase"/>
</dbReference>
<dbReference type="Pfam" id="PF02458">
    <property type="entry name" value="Transferase"/>
    <property type="match status" value="1"/>
</dbReference>
<protein>
    <submittedName>
        <fullName evidence="2">Uncharacterized protein</fullName>
    </submittedName>
</protein>
<reference evidence="2 3" key="1">
    <citation type="journal article" date="2022" name="Nat. Genet.">
        <title>Improved pea reference genome and pan-genome highlight genomic features and evolutionary characteristics.</title>
        <authorList>
            <person name="Yang T."/>
            <person name="Liu R."/>
            <person name="Luo Y."/>
            <person name="Hu S."/>
            <person name="Wang D."/>
            <person name="Wang C."/>
            <person name="Pandey M.K."/>
            <person name="Ge S."/>
            <person name="Xu Q."/>
            <person name="Li N."/>
            <person name="Li G."/>
            <person name="Huang Y."/>
            <person name="Saxena R.K."/>
            <person name="Ji Y."/>
            <person name="Li M."/>
            <person name="Yan X."/>
            <person name="He Y."/>
            <person name="Liu Y."/>
            <person name="Wang X."/>
            <person name="Xiang C."/>
            <person name="Varshney R.K."/>
            <person name="Ding H."/>
            <person name="Gao S."/>
            <person name="Zong X."/>
        </authorList>
    </citation>
    <scope>NUCLEOTIDE SEQUENCE [LARGE SCALE GENOMIC DNA]</scope>
    <source>
        <strain evidence="2 3">cv. Zhongwan 6</strain>
    </source>
</reference>
<dbReference type="GO" id="GO:0016747">
    <property type="term" value="F:acyltransferase activity, transferring groups other than amino-acyl groups"/>
    <property type="evidence" value="ECO:0007669"/>
    <property type="project" value="TreeGrafter"/>
</dbReference>
<sequence>MDHEHNVASENQCFKKTQIVSVTSVSPVKITEPRQVCRILFNGETDNQKIHAIRKIQGCYHVVLYYESVKEKHHDWSLTGWIVESLARTLLDHPLLAGRIQERNDATGFEIVSNDPGIRLLEARCSNTLSEFLELNKKERDDHDHETELVFWNEIDAQFPRFSPLFYVQMTNFISGGYSIGISCSLLLTDLLVVKKFLNKWAQTYNMIPSISNKEIDTPIFNYLDSKNPKFLSSEDLNNHSQHKNRVQSVGFKITTKDVNLSKELWRELATVCIEEAEKKLEMKIGSSFSLVVKESLEVIEVESVTKSGIENQIVCITSWDDFGVDEVVFHEENKVVHVSCWIGLVADGLVMIFPCIEENVCGVIVVAPS</sequence>
<accession>A0A9D4YN93</accession>
<dbReference type="EMBL" id="JAMSHJ010000002">
    <property type="protein sequence ID" value="KAI5439651.1"/>
    <property type="molecule type" value="Genomic_DNA"/>
</dbReference>
<dbReference type="InterPro" id="IPR023213">
    <property type="entry name" value="CAT-like_dom_sf"/>
</dbReference>
<dbReference type="Gramene" id="Psat02G0514700-T1">
    <property type="protein sequence ID" value="KAI5439651.1"/>
    <property type="gene ID" value="KIW84_025147"/>
</dbReference>
<dbReference type="PANTHER" id="PTHR31642:SF299">
    <property type="entry name" value="OS02G0653400 PROTEIN"/>
    <property type="match status" value="1"/>
</dbReference>
<gene>
    <name evidence="2" type="ORF">KIW84_025147</name>
</gene>
<evidence type="ECO:0000313" key="2">
    <source>
        <dbReference type="EMBL" id="KAI5439651.1"/>
    </source>
</evidence>
<evidence type="ECO:0000313" key="3">
    <source>
        <dbReference type="Proteomes" id="UP001058974"/>
    </source>
</evidence>
<comment type="similarity">
    <text evidence="1">Belongs to the plant acyltransferase family.</text>
</comment>
<dbReference type="Proteomes" id="UP001058974">
    <property type="component" value="Chromosome 2"/>
</dbReference>
<dbReference type="Gene3D" id="3.30.559.10">
    <property type="entry name" value="Chloramphenicol acetyltransferase-like domain"/>
    <property type="match status" value="1"/>
</dbReference>
<dbReference type="AlphaFoldDB" id="A0A9D4YN93"/>
<name>A0A9D4YN93_PEA</name>
<evidence type="ECO:0000256" key="1">
    <source>
        <dbReference type="ARBA" id="ARBA00009861"/>
    </source>
</evidence>
<organism evidence="2 3">
    <name type="scientific">Pisum sativum</name>
    <name type="common">Garden pea</name>
    <name type="synonym">Lathyrus oleraceus</name>
    <dbReference type="NCBI Taxonomy" id="3888"/>
    <lineage>
        <taxon>Eukaryota</taxon>
        <taxon>Viridiplantae</taxon>
        <taxon>Streptophyta</taxon>
        <taxon>Embryophyta</taxon>
        <taxon>Tracheophyta</taxon>
        <taxon>Spermatophyta</taxon>
        <taxon>Magnoliopsida</taxon>
        <taxon>eudicotyledons</taxon>
        <taxon>Gunneridae</taxon>
        <taxon>Pentapetalae</taxon>
        <taxon>rosids</taxon>
        <taxon>fabids</taxon>
        <taxon>Fabales</taxon>
        <taxon>Fabaceae</taxon>
        <taxon>Papilionoideae</taxon>
        <taxon>50 kb inversion clade</taxon>
        <taxon>NPAAA clade</taxon>
        <taxon>Hologalegina</taxon>
        <taxon>IRL clade</taxon>
        <taxon>Fabeae</taxon>
        <taxon>Lathyrus</taxon>
    </lineage>
</organism>
<dbReference type="OrthoDB" id="756073at2759"/>
<keyword evidence="3" id="KW-1185">Reference proteome</keyword>
<proteinExistence type="inferred from homology"/>
<dbReference type="PANTHER" id="PTHR31642">
    <property type="entry name" value="TRICHOTHECENE 3-O-ACETYLTRANSFERASE"/>
    <property type="match status" value="1"/>
</dbReference>